<sequence>MAYDLLVLCNSRLWPEDRSELLMLQSSRLRVLFHPWVYPTSKIRPYRYPEWMMPSLIIKYLMMEKKSALGVCLCYVLCDVSIWQIEIFQLRDNSKRLMAKYKLRTDE</sequence>
<evidence type="ECO:0000313" key="2">
    <source>
        <dbReference type="Proteomes" id="UP001234178"/>
    </source>
</evidence>
<evidence type="ECO:0000313" key="1">
    <source>
        <dbReference type="EMBL" id="KAK4023854.1"/>
    </source>
</evidence>
<dbReference type="Proteomes" id="UP001234178">
    <property type="component" value="Unassembled WGS sequence"/>
</dbReference>
<keyword evidence="2" id="KW-1185">Reference proteome</keyword>
<accession>A0ABR0AFF5</accession>
<protein>
    <submittedName>
        <fullName evidence="1">Uncharacterized protein</fullName>
    </submittedName>
</protein>
<proteinExistence type="predicted"/>
<dbReference type="EMBL" id="JAOYFB010000037">
    <property type="protein sequence ID" value="KAK4023854.1"/>
    <property type="molecule type" value="Genomic_DNA"/>
</dbReference>
<name>A0ABR0AFF5_9CRUS</name>
<gene>
    <name evidence="1" type="ORF">OUZ56_009248</name>
</gene>
<reference evidence="1 2" key="1">
    <citation type="journal article" date="2023" name="Nucleic Acids Res.">
        <title>The hologenome of Daphnia magna reveals possible DNA methylation and microbiome-mediated evolution of the host genome.</title>
        <authorList>
            <person name="Chaturvedi A."/>
            <person name="Li X."/>
            <person name="Dhandapani V."/>
            <person name="Marshall H."/>
            <person name="Kissane S."/>
            <person name="Cuenca-Cambronero M."/>
            <person name="Asole G."/>
            <person name="Calvet F."/>
            <person name="Ruiz-Romero M."/>
            <person name="Marangio P."/>
            <person name="Guigo R."/>
            <person name="Rago D."/>
            <person name="Mirbahai L."/>
            <person name="Eastwood N."/>
            <person name="Colbourne J.K."/>
            <person name="Zhou J."/>
            <person name="Mallon E."/>
            <person name="Orsini L."/>
        </authorList>
    </citation>
    <scope>NUCLEOTIDE SEQUENCE [LARGE SCALE GENOMIC DNA]</scope>
    <source>
        <strain evidence="1">LRV0_1</strain>
    </source>
</reference>
<organism evidence="1 2">
    <name type="scientific">Daphnia magna</name>
    <dbReference type="NCBI Taxonomy" id="35525"/>
    <lineage>
        <taxon>Eukaryota</taxon>
        <taxon>Metazoa</taxon>
        <taxon>Ecdysozoa</taxon>
        <taxon>Arthropoda</taxon>
        <taxon>Crustacea</taxon>
        <taxon>Branchiopoda</taxon>
        <taxon>Diplostraca</taxon>
        <taxon>Cladocera</taxon>
        <taxon>Anomopoda</taxon>
        <taxon>Daphniidae</taxon>
        <taxon>Daphnia</taxon>
    </lineage>
</organism>
<comment type="caution">
    <text evidence="1">The sequence shown here is derived from an EMBL/GenBank/DDBJ whole genome shotgun (WGS) entry which is preliminary data.</text>
</comment>